<dbReference type="Pfam" id="PF02142">
    <property type="entry name" value="MGS"/>
    <property type="match status" value="1"/>
</dbReference>
<dbReference type="Gene3D" id="3.40.140.20">
    <property type="match status" value="2"/>
</dbReference>
<sequence>MTRALISVSDKTNLIAIAQVLQEMGIEIISTGGTQAYLSKNGITTISIEEVTGFPELLDGRVKTLHPKVHGGLLALRDNRNHMQALEEHQIEKIDYIIVNLYPFKETIQDPNVNLFEAIEKIDIGGPSMLRSAAKNYESVTVISDPEDYEQVISELKEHGATCLSTRKLLAQKVFAHTASYDAAIASYLSKQLSEEQTKDSIDSDTLTLTGERLHELRYGENSHQTATVYANPQAPSYSITKAEKLNGKNLSFNNYRDADAAIKILREFSDQICAVAVKHLNPCGVAIGNTIEESFTRCYESDPVSIFGGIVAFNQPITEKLANRLHQMFLDVIIAPDFEEEALEILKQKPNVRLLRLKMDDLTMEEKEVISVSGGILVQDQDLIEEEPSEWVLMTEKDVTSIQREALQFAWKVAKHVKSNAIVVTNEYQTFGIGAGQTNRVGAAKIAIEQAEQSGFDLTNMVLASDAFIPMIDTIEYAHQHQVKAIIQPGGSINDQEVIDKANEYNISMLATNVRHFRH</sequence>
<dbReference type="PROSITE" id="PS51855">
    <property type="entry name" value="MGS"/>
    <property type="match status" value="1"/>
</dbReference>
<keyword evidence="11" id="KW-1185">Reference proteome</keyword>
<keyword evidence="7 8" id="KW-0511">Multifunctional enzyme</keyword>
<evidence type="ECO:0000313" key="11">
    <source>
        <dbReference type="Proteomes" id="UP000721415"/>
    </source>
</evidence>
<dbReference type="PIRSF" id="PIRSF000414">
    <property type="entry name" value="AICARFT_IMPCHas"/>
    <property type="match status" value="1"/>
</dbReference>
<dbReference type="InterPro" id="IPR011607">
    <property type="entry name" value="MGS-like_dom"/>
</dbReference>
<dbReference type="CDD" id="cd01421">
    <property type="entry name" value="IMPCH"/>
    <property type="match status" value="1"/>
</dbReference>
<dbReference type="NCBIfam" id="NF002049">
    <property type="entry name" value="PRK00881.1"/>
    <property type="match status" value="1"/>
</dbReference>
<comment type="catalytic activity">
    <reaction evidence="8">
        <text>IMP + H2O = 5-formamido-1-(5-phospho-D-ribosyl)imidazole-4-carboxamide</text>
        <dbReference type="Rhea" id="RHEA:18445"/>
        <dbReference type="ChEBI" id="CHEBI:15377"/>
        <dbReference type="ChEBI" id="CHEBI:58053"/>
        <dbReference type="ChEBI" id="CHEBI:58467"/>
        <dbReference type="EC" id="3.5.4.10"/>
    </reaction>
</comment>
<feature type="domain" description="MGS-like" evidence="9">
    <location>
        <begin position="1"/>
        <end position="144"/>
    </location>
</feature>
<dbReference type="PANTHER" id="PTHR11692">
    <property type="entry name" value="BIFUNCTIONAL PURINE BIOSYNTHESIS PROTEIN PURH"/>
    <property type="match status" value="1"/>
</dbReference>
<evidence type="ECO:0000256" key="4">
    <source>
        <dbReference type="ARBA" id="ARBA00022679"/>
    </source>
</evidence>
<dbReference type="SMART" id="SM00798">
    <property type="entry name" value="AICARFT_IMPCHas"/>
    <property type="match status" value="1"/>
</dbReference>
<dbReference type="Proteomes" id="UP000721415">
    <property type="component" value="Unassembled WGS sequence"/>
</dbReference>
<gene>
    <name evidence="8 10" type="primary">purH</name>
    <name evidence="10" type="ORF">HZY91_00255</name>
</gene>
<keyword evidence="6 8" id="KW-0378">Hydrolase</keyword>
<dbReference type="InterPro" id="IPR024051">
    <property type="entry name" value="AICAR_Tfase_dup_dom_sf"/>
</dbReference>
<dbReference type="GO" id="GO:0003937">
    <property type="term" value="F:IMP cyclohydrolase activity"/>
    <property type="evidence" value="ECO:0007669"/>
    <property type="project" value="UniProtKB-EC"/>
</dbReference>
<dbReference type="Pfam" id="PF01808">
    <property type="entry name" value="AICARFT_IMPCHas"/>
    <property type="match status" value="1"/>
</dbReference>
<comment type="pathway">
    <text evidence="1 8">Purine metabolism; IMP biosynthesis via de novo pathway; IMP from 5-formamido-1-(5-phospho-D-ribosyl)imidazole-4-carboxamide: step 1/1.</text>
</comment>
<dbReference type="SMART" id="SM00851">
    <property type="entry name" value="MGS"/>
    <property type="match status" value="1"/>
</dbReference>
<comment type="pathway">
    <text evidence="2 8">Purine metabolism; IMP biosynthesis via de novo pathway; 5-formamido-1-(5-phospho-D-ribosyl)imidazole-4-carboxamide from 5-amino-1-(5-phospho-D-ribosyl)imidazole-4-carboxamide (10-formyl THF route): step 1/1.</text>
</comment>
<evidence type="ECO:0000256" key="3">
    <source>
        <dbReference type="ARBA" id="ARBA00007667"/>
    </source>
</evidence>
<reference evidence="10 11" key="1">
    <citation type="submission" date="2020-07" db="EMBL/GenBank/DDBJ databases">
        <title>Facklamia lactis sp. nov., isolated from raw milk.</title>
        <authorList>
            <person name="Doll E.V."/>
            <person name="Huptas C."/>
            <person name="Staib L."/>
            <person name="Wenning M."/>
            <person name="Scherer S."/>
        </authorList>
    </citation>
    <scope>NUCLEOTIDE SEQUENCE [LARGE SCALE GENOMIC DNA]</scope>
    <source>
        <strain evidence="10 11">DSM 111018</strain>
    </source>
</reference>
<comment type="catalytic activity">
    <reaction evidence="8">
        <text>(6R)-10-formyltetrahydrofolate + 5-amino-1-(5-phospho-beta-D-ribosyl)imidazole-4-carboxamide = 5-formamido-1-(5-phospho-D-ribosyl)imidazole-4-carboxamide + (6S)-5,6,7,8-tetrahydrofolate</text>
        <dbReference type="Rhea" id="RHEA:22192"/>
        <dbReference type="ChEBI" id="CHEBI:57453"/>
        <dbReference type="ChEBI" id="CHEBI:58467"/>
        <dbReference type="ChEBI" id="CHEBI:58475"/>
        <dbReference type="ChEBI" id="CHEBI:195366"/>
        <dbReference type="EC" id="2.1.2.3"/>
    </reaction>
</comment>
<keyword evidence="4 8" id="KW-0808">Transferase</keyword>
<dbReference type="SUPFAM" id="SSF53927">
    <property type="entry name" value="Cytidine deaminase-like"/>
    <property type="match status" value="1"/>
</dbReference>
<evidence type="ECO:0000313" key="10">
    <source>
        <dbReference type="EMBL" id="MBG9985319.1"/>
    </source>
</evidence>
<dbReference type="GO" id="GO:0004643">
    <property type="term" value="F:phosphoribosylaminoimidazolecarboxamide formyltransferase activity"/>
    <property type="evidence" value="ECO:0007669"/>
    <property type="project" value="UniProtKB-EC"/>
</dbReference>
<dbReference type="InterPro" id="IPR036914">
    <property type="entry name" value="MGS-like_dom_sf"/>
</dbReference>
<evidence type="ECO:0000259" key="9">
    <source>
        <dbReference type="PROSITE" id="PS51855"/>
    </source>
</evidence>
<protein>
    <recommendedName>
        <fullName evidence="8">Bifunctional purine biosynthesis protein PurH</fullName>
    </recommendedName>
    <domain>
        <recommendedName>
            <fullName evidence="8">Phosphoribosylaminoimidazolecarboxamide formyltransferase</fullName>
            <ecNumber evidence="8">2.1.2.3</ecNumber>
        </recommendedName>
        <alternativeName>
            <fullName evidence="8">AICAR transformylase</fullName>
        </alternativeName>
    </domain>
    <domain>
        <recommendedName>
            <fullName evidence="8">IMP cyclohydrolase</fullName>
            <ecNumber evidence="8">3.5.4.10</ecNumber>
        </recommendedName>
        <alternativeName>
            <fullName evidence="8">ATIC</fullName>
        </alternativeName>
        <alternativeName>
            <fullName evidence="8">IMP synthase</fullName>
        </alternativeName>
        <alternativeName>
            <fullName evidence="8">Inosinicase</fullName>
        </alternativeName>
    </domain>
</protein>
<dbReference type="RefSeq" id="WP_197113303.1">
    <property type="nucleotide sequence ID" value="NZ_JACBXQ010000001.1"/>
</dbReference>
<evidence type="ECO:0000256" key="6">
    <source>
        <dbReference type="ARBA" id="ARBA00022801"/>
    </source>
</evidence>
<evidence type="ECO:0000256" key="1">
    <source>
        <dbReference type="ARBA" id="ARBA00004844"/>
    </source>
</evidence>
<dbReference type="EMBL" id="JACBXQ010000001">
    <property type="protein sequence ID" value="MBG9985319.1"/>
    <property type="molecule type" value="Genomic_DNA"/>
</dbReference>
<dbReference type="InterPro" id="IPR016193">
    <property type="entry name" value="Cytidine_deaminase-like"/>
</dbReference>
<name>A0ABS0LME9_9LACT</name>
<organism evidence="10 11">
    <name type="scientific">Facklamia lactis</name>
    <dbReference type="NCBI Taxonomy" id="2749967"/>
    <lineage>
        <taxon>Bacteria</taxon>
        <taxon>Bacillati</taxon>
        <taxon>Bacillota</taxon>
        <taxon>Bacilli</taxon>
        <taxon>Lactobacillales</taxon>
        <taxon>Aerococcaceae</taxon>
        <taxon>Facklamia</taxon>
    </lineage>
</organism>
<dbReference type="InterPro" id="IPR002695">
    <property type="entry name" value="PurH-like"/>
</dbReference>
<proteinExistence type="inferred from homology"/>
<evidence type="ECO:0000256" key="2">
    <source>
        <dbReference type="ARBA" id="ARBA00004954"/>
    </source>
</evidence>
<dbReference type="Gene3D" id="3.40.50.1380">
    <property type="entry name" value="Methylglyoxal synthase-like domain"/>
    <property type="match status" value="1"/>
</dbReference>
<dbReference type="NCBIfam" id="TIGR00355">
    <property type="entry name" value="purH"/>
    <property type="match status" value="1"/>
</dbReference>
<keyword evidence="5 8" id="KW-0658">Purine biosynthesis</keyword>
<dbReference type="HAMAP" id="MF_00139">
    <property type="entry name" value="PurH"/>
    <property type="match status" value="1"/>
</dbReference>
<comment type="caution">
    <text evidence="10">The sequence shown here is derived from an EMBL/GenBank/DDBJ whole genome shotgun (WGS) entry which is preliminary data.</text>
</comment>
<evidence type="ECO:0000256" key="5">
    <source>
        <dbReference type="ARBA" id="ARBA00022755"/>
    </source>
</evidence>
<dbReference type="EC" id="2.1.2.3" evidence="8"/>
<dbReference type="SUPFAM" id="SSF52335">
    <property type="entry name" value="Methylglyoxal synthase-like"/>
    <property type="match status" value="1"/>
</dbReference>
<comment type="domain">
    <text evidence="8">The IMP cyclohydrolase activity resides in the N-terminal region.</text>
</comment>
<evidence type="ECO:0000256" key="7">
    <source>
        <dbReference type="ARBA" id="ARBA00023268"/>
    </source>
</evidence>
<evidence type="ECO:0000256" key="8">
    <source>
        <dbReference type="HAMAP-Rule" id="MF_00139"/>
    </source>
</evidence>
<dbReference type="PANTHER" id="PTHR11692:SF0">
    <property type="entry name" value="BIFUNCTIONAL PURINE BIOSYNTHESIS PROTEIN ATIC"/>
    <property type="match status" value="1"/>
</dbReference>
<dbReference type="EC" id="3.5.4.10" evidence="8"/>
<comment type="similarity">
    <text evidence="3 8">Belongs to the PurH family.</text>
</comment>
<accession>A0ABS0LME9</accession>